<protein>
    <submittedName>
        <fullName evidence="1">Uncharacterized protein</fullName>
    </submittedName>
</protein>
<evidence type="ECO:0000313" key="2">
    <source>
        <dbReference type="Proteomes" id="UP001459277"/>
    </source>
</evidence>
<dbReference type="Proteomes" id="UP001459277">
    <property type="component" value="Unassembled WGS sequence"/>
</dbReference>
<reference evidence="1 2" key="1">
    <citation type="submission" date="2024-01" db="EMBL/GenBank/DDBJ databases">
        <title>A telomere-to-telomere, gap-free genome of sweet tea (Lithocarpus litseifolius).</title>
        <authorList>
            <person name="Zhou J."/>
        </authorList>
    </citation>
    <scope>NUCLEOTIDE SEQUENCE [LARGE SCALE GENOMIC DNA]</scope>
    <source>
        <strain evidence="1">Zhou-2022a</strain>
        <tissue evidence="1">Leaf</tissue>
    </source>
</reference>
<name>A0AAW2DMR5_9ROSI</name>
<comment type="caution">
    <text evidence="1">The sequence shown here is derived from an EMBL/GenBank/DDBJ whole genome shotgun (WGS) entry which is preliminary data.</text>
</comment>
<feature type="non-terminal residue" evidence="1">
    <location>
        <position position="109"/>
    </location>
</feature>
<evidence type="ECO:0000313" key="1">
    <source>
        <dbReference type="EMBL" id="KAL0010883.1"/>
    </source>
</evidence>
<dbReference type="EMBL" id="JAZDWU010000002">
    <property type="protein sequence ID" value="KAL0010883.1"/>
    <property type="molecule type" value="Genomic_DNA"/>
</dbReference>
<proteinExistence type="predicted"/>
<dbReference type="AlphaFoldDB" id="A0AAW2DMR5"/>
<sequence>MTSSVRASLCRHSGQSRWFIVIAFSSLFSSIRIRVKGWLGNKSPRSLPLIDYFSNNNRWLGNKSPRSLPLIAHSLTMFQTTIVSITYRQQVEQEFILIWTFLRLLSSKI</sequence>
<gene>
    <name evidence="1" type="ORF">SO802_005991</name>
</gene>
<accession>A0AAW2DMR5</accession>
<keyword evidence="2" id="KW-1185">Reference proteome</keyword>
<organism evidence="1 2">
    <name type="scientific">Lithocarpus litseifolius</name>
    <dbReference type="NCBI Taxonomy" id="425828"/>
    <lineage>
        <taxon>Eukaryota</taxon>
        <taxon>Viridiplantae</taxon>
        <taxon>Streptophyta</taxon>
        <taxon>Embryophyta</taxon>
        <taxon>Tracheophyta</taxon>
        <taxon>Spermatophyta</taxon>
        <taxon>Magnoliopsida</taxon>
        <taxon>eudicotyledons</taxon>
        <taxon>Gunneridae</taxon>
        <taxon>Pentapetalae</taxon>
        <taxon>rosids</taxon>
        <taxon>fabids</taxon>
        <taxon>Fagales</taxon>
        <taxon>Fagaceae</taxon>
        <taxon>Lithocarpus</taxon>
    </lineage>
</organism>